<reference evidence="7 8" key="1">
    <citation type="journal article" date="2018" name="IMA Fungus">
        <title>IMA Genome-F 9: Draft genome sequence of Annulohypoxylon stygium, Aspergillus mulundensis, Berkeleyomyces basicola (syn. Thielaviopsis basicola), Ceratocystis smalleyi, two Cercospora beticola strains, Coleophoma cylindrospora, Fusarium fracticaudum, Phialophora cf. hyalina, and Morchella septimelata.</title>
        <authorList>
            <person name="Wingfield B.D."/>
            <person name="Bills G.F."/>
            <person name="Dong Y."/>
            <person name="Huang W."/>
            <person name="Nel W.J."/>
            <person name="Swalarsk-Parry B.S."/>
            <person name="Vaghefi N."/>
            <person name="Wilken P.M."/>
            <person name="An Z."/>
            <person name="de Beer Z.W."/>
            <person name="De Vos L."/>
            <person name="Chen L."/>
            <person name="Duong T.A."/>
            <person name="Gao Y."/>
            <person name="Hammerbacher A."/>
            <person name="Kikkert J.R."/>
            <person name="Li Y."/>
            <person name="Li H."/>
            <person name="Li K."/>
            <person name="Li Q."/>
            <person name="Liu X."/>
            <person name="Ma X."/>
            <person name="Naidoo K."/>
            <person name="Pethybridge S.J."/>
            <person name="Sun J."/>
            <person name="Steenkamp E.T."/>
            <person name="van der Nest M.A."/>
            <person name="van Wyk S."/>
            <person name="Wingfield M.J."/>
            <person name="Xiong C."/>
            <person name="Yue Q."/>
            <person name="Zhang X."/>
        </authorList>
    </citation>
    <scope>NUCLEOTIDE SEQUENCE [LARGE SCALE GENOMIC DNA]</scope>
    <source>
        <strain evidence="7 8">BP6252</strain>
    </source>
</reference>
<dbReference type="PANTHER" id="PTHR43341">
    <property type="entry name" value="AMINO ACID PERMEASE"/>
    <property type="match status" value="1"/>
</dbReference>
<feature type="transmembrane region" description="Helical" evidence="5">
    <location>
        <begin position="199"/>
        <end position="218"/>
    </location>
</feature>
<evidence type="ECO:0000313" key="8">
    <source>
        <dbReference type="Proteomes" id="UP000256645"/>
    </source>
</evidence>
<dbReference type="Gene3D" id="1.20.1740.10">
    <property type="entry name" value="Amino acid/polyamine transporter I"/>
    <property type="match status" value="1"/>
</dbReference>
<organism evidence="7 8">
    <name type="scientific">Coleophoma cylindrospora</name>
    <dbReference type="NCBI Taxonomy" id="1849047"/>
    <lineage>
        <taxon>Eukaryota</taxon>
        <taxon>Fungi</taxon>
        <taxon>Dikarya</taxon>
        <taxon>Ascomycota</taxon>
        <taxon>Pezizomycotina</taxon>
        <taxon>Leotiomycetes</taxon>
        <taxon>Helotiales</taxon>
        <taxon>Dermateaceae</taxon>
        <taxon>Coleophoma</taxon>
    </lineage>
</organism>
<dbReference type="Pfam" id="PF00324">
    <property type="entry name" value="AA_permease"/>
    <property type="match status" value="1"/>
</dbReference>
<dbReference type="InterPro" id="IPR004841">
    <property type="entry name" value="AA-permease/SLC12A_dom"/>
</dbReference>
<feature type="domain" description="Amino acid permease/ SLC12A" evidence="6">
    <location>
        <begin position="56"/>
        <end position="511"/>
    </location>
</feature>
<feature type="transmembrane region" description="Helical" evidence="5">
    <location>
        <begin position="402"/>
        <end position="424"/>
    </location>
</feature>
<comment type="caution">
    <text evidence="7">The sequence shown here is derived from an EMBL/GenBank/DDBJ whole genome shotgun (WGS) entry which is preliminary data.</text>
</comment>
<keyword evidence="2 5" id="KW-0812">Transmembrane</keyword>
<dbReference type="AlphaFoldDB" id="A0A3D8RSJ6"/>
<feature type="transmembrane region" description="Helical" evidence="5">
    <location>
        <begin position="279"/>
        <end position="299"/>
    </location>
</feature>
<feature type="transmembrane region" description="Helical" evidence="5">
    <location>
        <begin position="452"/>
        <end position="475"/>
    </location>
</feature>
<dbReference type="PANTHER" id="PTHR43341:SF4">
    <property type="entry name" value="ARGININE PERMEASE CAN1-RELATED"/>
    <property type="match status" value="1"/>
</dbReference>
<dbReference type="Proteomes" id="UP000256645">
    <property type="component" value="Unassembled WGS sequence"/>
</dbReference>
<evidence type="ECO:0000256" key="4">
    <source>
        <dbReference type="ARBA" id="ARBA00023136"/>
    </source>
</evidence>
<feature type="transmembrane region" description="Helical" evidence="5">
    <location>
        <begin position="379"/>
        <end position="396"/>
    </location>
</feature>
<sequence>MDSSKEYQMDLKDLNKQHDGNLSALEQTSSINQAELIELTDQRNGQFHRAFTPRQIHVISLGSNIGSGVFIGTGKALANGGPGNMVIAYALVCSAVWAVLQSLSEMTIAFPTSGNYIDYADRWVDPALAFGAGFAEWLGWTAIVASEASFFNILIQYWAEDSFPLAATLTIFLVATLLIFLLPSTVFAWFEYITSLIKIFLFLIIIVVSLAIVCGAGPHGYVHRGSYWTDLPAFKNGFAGFSNAILLATWAVGDQVFIGIMGGEAQSPRFSMAHATKLVPFRVSFVYMLSVVFITLLVASDDSRLLGGSGITASPFVVAVSDASIPVIPDLLNAGMMCGILAISAESIYLSSRILRTMAHSKLIPEAIAKVDDAGRPRCALIITAVVATFLTYINLSAGGTVALNWLVGITSSCFFINWFIIAFTNWRFHQVLEAQNDNLFSQLYAWKSTKWPLAPCWLVIVSTVIFAGCWAAGIKPIGALPSAYNFFEYMLGMLIVVFFTLIYKVIMRTPWRDPKTADLVTGRWILRPEEIQQLDDYYRMPTWRRFLTYVQLW</sequence>
<dbReference type="EMBL" id="PDLM01000005">
    <property type="protein sequence ID" value="RDW76926.1"/>
    <property type="molecule type" value="Genomic_DNA"/>
</dbReference>
<evidence type="ECO:0000256" key="2">
    <source>
        <dbReference type="ARBA" id="ARBA00022692"/>
    </source>
</evidence>
<gene>
    <name evidence="7" type="ORF">BP6252_04979</name>
</gene>
<evidence type="ECO:0000256" key="3">
    <source>
        <dbReference type="ARBA" id="ARBA00022989"/>
    </source>
</evidence>
<keyword evidence="4 5" id="KW-0472">Membrane</keyword>
<evidence type="ECO:0000256" key="1">
    <source>
        <dbReference type="ARBA" id="ARBA00004141"/>
    </source>
</evidence>
<keyword evidence="8" id="KW-1185">Reference proteome</keyword>
<evidence type="ECO:0000313" key="7">
    <source>
        <dbReference type="EMBL" id="RDW76926.1"/>
    </source>
</evidence>
<dbReference type="OrthoDB" id="3900342at2759"/>
<evidence type="ECO:0000256" key="5">
    <source>
        <dbReference type="SAM" id="Phobius"/>
    </source>
</evidence>
<feature type="transmembrane region" description="Helical" evidence="5">
    <location>
        <begin position="165"/>
        <end position="190"/>
    </location>
</feature>
<comment type="subcellular location">
    <subcellularLocation>
        <location evidence="1">Membrane</location>
        <topology evidence="1">Multi-pass membrane protein</topology>
    </subcellularLocation>
</comment>
<feature type="transmembrane region" description="Helical" evidence="5">
    <location>
        <begin position="331"/>
        <end position="350"/>
    </location>
</feature>
<accession>A0A3D8RSJ6</accession>
<dbReference type="PIRSF" id="PIRSF006060">
    <property type="entry name" value="AA_transporter"/>
    <property type="match status" value="1"/>
</dbReference>
<proteinExistence type="predicted"/>
<keyword evidence="3 5" id="KW-1133">Transmembrane helix</keyword>
<dbReference type="GO" id="GO:0015171">
    <property type="term" value="F:amino acid transmembrane transporter activity"/>
    <property type="evidence" value="ECO:0007669"/>
    <property type="project" value="TreeGrafter"/>
</dbReference>
<feature type="transmembrane region" description="Helical" evidence="5">
    <location>
        <begin position="238"/>
        <end position="258"/>
    </location>
</feature>
<name>A0A3D8RSJ6_9HELO</name>
<protein>
    <recommendedName>
        <fullName evidence="6">Amino acid permease/ SLC12A domain-containing protein</fullName>
    </recommendedName>
</protein>
<dbReference type="GO" id="GO:0016020">
    <property type="term" value="C:membrane"/>
    <property type="evidence" value="ECO:0007669"/>
    <property type="project" value="UniProtKB-SubCell"/>
</dbReference>
<feature type="transmembrane region" description="Helical" evidence="5">
    <location>
        <begin position="487"/>
        <end position="507"/>
    </location>
</feature>
<dbReference type="InterPro" id="IPR050524">
    <property type="entry name" value="APC_YAT"/>
</dbReference>
<dbReference type="STRING" id="1849047.A0A3D8RSJ6"/>
<evidence type="ECO:0000259" key="6">
    <source>
        <dbReference type="Pfam" id="PF00324"/>
    </source>
</evidence>